<dbReference type="InterPro" id="IPR004629">
    <property type="entry name" value="WecG_TagA_CpsF"/>
</dbReference>
<sequence>MLKRFDSEAQFELAEARSYPGARFTPLRDTLRQTPRARLFDLDLMVSSRTHVAEELAAMAKSGECATVQFINAHCINLAQTNRSYREVLNRADFLLPDGSGMAIAARLAGKELGDNLNGTDLFPELCRSAAQRGQAIFLLGGKPGIAEAAGQAMRERYPTLTVAGTRHGYWSASEEDDVVAEINASGAAIVLVGLGVPTQEIWIDRIRDRLMARVVMGVGGLFDYYSGRIPRAPIAMRKIGCEWVWRLAQEPRRLFVRYLLGNPRFLAAAAVHAWQARGLSGEVSLAVKHTVDRITAALALLVLAPLFLLVAAAIRLEDGGPVFFRQTRIGANGRPFQMWKFRSMVIDAESGLAAIRARSERDSICFKMKHDPRVTRVGALLRRLSLDELPQLINILAGDMSVVGPRPALPREVIDYQPGARARLLGKPGLTCTWQVSGRADVSFEQQVELDVSYLRTRSLLADLALILRTVPAVITARGAY</sequence>
<feature type="domain" description="Bacterial sugar transferase" evidence="4">
    <location>
        <begin position="289"/>
        <end position="476"/>
    </location>
</feature>
<dbReference type="GO" id="GO:0000271">
    <property type="term" value="P:polysaccharide biosynthetic process"/>
    <property type="evidence" value="ECO:0007669"/>
    <property type="project" value="UniProtKB-KW"/>
</dbReference>
<dbReference type="OrthoDB" id="9771846at2"/>
<reference evidence="5 6" key="1">
    <citation type="submission" date="2019-07" db="EMBL/GenBank/DDBJ databases">
        <title>Whole genome shotgun sequence of Novosphingobium sediminis NBRC 106119.</title>
        <authorList>
            <person name="Hosoyama A."/>
            <person name="Uohara A."/>
            <person name="Ohji S."/>
            <person name="Ichikawa N."/>
        </authorList>
    </citation>
    <scope>NUCLEOTIDE SEQUENCE [LARGE SCALE GENOMIC DNA]</scope>
    <source>
        <strain evidence="5 6">NBRC 106119</strain>
    </source>
</reference>
<accession>A0A512ALT5</accession>
<keyword evidence="3" id="KW-0472">Membrane</keyword>
<evidence type="ECO:0000256" key="1">
    <source>
        <dbReference type="ARBA" id="ARBA00006464"/>
    </source>
</evidence>
<dbReference type="AlphaFoldDB" id="A0A512ALT5"/>
<evidence type="ECO:0000313" key="5">
    <source>
        <dbReference type="EMBL" id="GEO00682.1"/>
    </source>
</evidence>
<dbReference type="CDD" id="cd06533">
    <property type="entry name" value="Glyco_transf_WecG_TagA"/>
    <property type="match status" value="1"/>
</dbReference>
<dbReference type="PANTHER" id="PTHR30576">
    <property type="entry name" value="COLANIC BIOSYNTHESIS UDP-GLUCOSE LIPID CARRIER TRANSFERASE"/>
    <property type="match status" value="1"/>
</dbReference>
<evidence type="ECO:0000256" key="3">
    <source>
        <dbReference type="SAM" id="Phobius"/>
    </source>
</evidence>
<dbReference type="Pfam" id="PF02397">
    <property type="entry name" value="Bac_transf"/>
    <property type="match status" value="1"/>
</dbReference>
<evidence type="ECO:0000256" key="2">
    <source>
        <dbReference type="ARBA" id="ARBA00023169"/>
    </source>
</evidence>
<proteinExistence type="inferred from homology"/>
<organism evidence="5 6">
    <name type="scientific">Novosphingobium sediminis</name>
    <dbReference type="NCBI Taxonomy" id="707214"/>
    <lineage>
        <taxon>Bacteria</taxon>
        <taxon>Pseudomonadati</taxon>
        <taxon>Pseudomonadota</taxon>
        <taxon>Alphaproteobacteria</taxon>
        <taxon>Sphingomonadales</taxon>
        <taxon>Sphingomonadaceae</taxon>
        <taxon>Novosphingobium</taxon>
    </lineage>
</organism>
<keyword evidence="3" id="KW-1133">Transmembrane helix</keyword>
<comment type="caution">
    <text evidence="5">The sequence shown here is derived from an EMBL/GenBank/DDBJ whole genome shotgun (WGS) entry which is preliminary data.</text>
</comment>
<dbReference type="RefSeq" id="WP_147160008.1">
    <property type="nucleotide sequence ID" value="NZ_BJYR01000016.1"/>
</dbReference>
<evidence type="ECO:0000313" key="6">
    <source>
        <dbReference type="Proteomes" id="UP000321464"/>
    </source>
</evidence>
<dbReference type="GO" id="GO:0016780">
    <property type="term" value="F:phosphotransferase activity, for other substituted phosphate groups"/>
    <property type="evidence" value="ECO:0007669"/>
    <property type="project" value="TreeGrafter"/>
</dbReference>
<comment type="similarity">
    <text evidence="1">Belongs to the bacterial sugar transferase family.</text>
</comment>
<feature type="transmembrane region" description="Helical" evidence="3">
    <location>
        <begin position="295"/>
        <end position="317"/>
    </location>
</feature>
<gene>
    <name evidence="5" type="ORF">NSE01_25140</name>
</gene>
<dbReference type="Proteomes" id="UP000321464">
    <property type="component" value="Unassembled WGS sequence"/>
</dbReference>
<dbReference type="EMBL" id="BJYR01000016">
    <property type="protein sequence ID" value="GEO00682.1"/>
    <property type="molecule type" value="Genomic_DNA"/>
</dbReference>
<keyword evidence="2" id="KW-0270">Exopolysaccharide synthesis</keyword>
<dbReference type="Pfam" id="PF03808">
    <property type="entry name" value="Glyco_tran_WecG"/>
    <property type="match status" value="1"/>
</dbReference>
<evidence type="ECO:0000259" key="4">
    <source>
        <dbReference type="Pfam" id="PF02397"/>
    </source>
</evidence>
<keyword evidence="3" id="KW-0812">Transmembrane</keyword>
<dbReference type="InterPro" id="IPR003362">
    <property type="entry name" value="Bact_transf"/>
</dbReference>
<protein>
    <recommendedName>
        <fullName evidence="4">Bacterial sugar transferase domain-containing protein</fullName>
    </recommendedName>
</protein>
<dbReference type="PANTHER" id="PTHR30576:SF10">
    <property type="entry name" value="SLL5057 PROTEIN"/>
    <property type="match status" value="1"/>
</dbReference>
<dbReference type="NCBIfam" id="TIGR00696">
    <property type="entry name" value="wecG_tagA_cpsF"/>
    <property type="match status" value="1"/>
</dbReference>
<keyword evidence="6" id="KW-1185">Reference proteome</keyword>
<name>A0A512ALT5_9SPHN</name>